<organism evidence="1 2">
    <name type="scientific">Ameca splendens</name>
    <dbReference type="NCBI Taxonomy" id="208324"/>
    <lineage>
        <taxon>Eukaryota</taxon>
        <taxon>Metazoa</taxon>
        <taxon>Chordata</taxon>
        <taxon>Craniata</taxon>
        <taxon>Vertebrata</taxon>
        <taxon>Euteleostomi</taxon>
        <taxon>Actinopterygii</taxon>
        <taxon>Neopterygii</taxon>
        <taxon>Teleostei</taxon>
        <taxon>Neoteleostei</taxon>
        <taxon>Acanthomorphata</taxon>
        <taxon>Ovalentaria</taxon>
        <taxon>Atherinomorphae</taxon>
        <taxon>Cyprinodontiformes</taxon>
        <taxon>Goodeidae</taxon>
        <taxon>Ameca</taxon>
    </lineage>
</organism>
<evidence type="ECO:0000313" key="1">
    <source>
        <dbReference type="EMBL" id="MEQ2300611.1"/>
    </source>
</evidence>
<dbReference type="Proteomes" id="UP001469553">
    <property type="component" value="Unassembled WGS sequence"/>
</dbReference>
<dbReference type="EMBL" id="JAHRIP010049948">
    <property type="protein sequence ID" value="MEQ2300611.1"/>
    <property type="molecule type" value="Genomic_DNA"/>
</dbReference>
<accession>A0ABV0Z3I3</accession>
<evidence type="ECO:0000313" key="2">
    <source>
        <dbReference type="Proteomes" id="UP001469553"/>
    </source>
</evidence>
<keyword evidence="2" id="KW-1185">Reference proteome</keyword>
<comment type="caution">
    <text evidence="1">The sequence shown here is derived from an EMBL/GenBank/DDBJ whole genome shotgun (WGS) entry which is preliminary data.</text>
</comment>
<sequence>MFDQTRAQKYRVSCSCHIRSIGGNNVNGYPLGMNQLPGVPVHEWIYRPSSRFWSCTGLVLVGRAWKTFTGEVPRRHLYHLS</sequence>
<proteinExistence type="predicted"/>
<gene>
    <name evidence="1" type="ORF">AMECASPLE_027532</name>
</gene>
<protein>
    <submittedName>
        <fullName evidence="1">Uncharacterized protein</fullName>
    </submittedName>
</protein>
<reference evidence="1 2" key="1">
    <citation type="submission" date="2021-06" db="EMBL/GenBank/DDBJ databases">
        <authorList>
            <person name="Palmer J.M."/>
        </authorList>
    </citation>
    <scope>NUCLEOTIDE SEQUENCE [LARGE SCALE GENOMIC DNA]</scope>
    <source>
        <strain evidence="1 2">AS_MEX2019</strain>
        <tissue evidence="1">Muscle</tissue>
    </source>
</reference>
<name>A0ABV0Z3I3_9TELE</name>